<comment type="cofactor">
    <cofactor evidence="11 14">
        <name>Ca(2+)</name>
        <dbReference type="ChEBI" id="CHEBI:29108"/>
    </cofactor>
    <text evidence="11 14">Binds 2 calcium ions per subunit.</text>
</comment>
<dbReference type="GO" id="GO:0046872">
    <property type="term" value="F:metal ion binding"/>
    <property type="evidence" value="ECO:0007669"/>
    <property type="project" value="UniProtKB-UniRule"/>
</dbReference>
<dbReference type="AlphaFoldDB" id="W4K8Q0"/>
<feature type="chain" id="PRO_5006994347" description="Peroxidase" evidence="14">
    <location>
        <begin position="19"/>
        <end position="357"/>
    </location>
</feature>
<dbReference type="OrthoDB" id="2113341at2759"/>
<organism evidence="17 18">
    <name type="scientific">Heterobasidion irregulare (strain TC 32-1)</name>
    <dbReference type="NCBI Taxonomy" id="747525"/>
    <lineage>
        <taxon>Eukaryota</taxon>
        <taxon>Fungi</taxon>
        <taxon>Dikarya</taxon>
        <taxon>Basidiomycota</taxon>
        <taxon>Agaricomycotina</taxon>
        <taxon>Agaricomycetes</taxon>
        <taxon>Russulales</taxon>
        <taxon>Bondarzewiaceae</taxon>
        <taxon>Heterobasidion</taxon>
        <taxon>Heterobasidion annosum species complex</taxon>
    </lineage>
</organism>
<keyword evidence="8 13" id="KW-1015">Disulfide bond</keyword>
<gene>
    <name evidence="17" type="ORF">HETIRDRAFT_181263</name>
</gene>
<evidence type="ECO:0000256" key="5">
    <source>
        <dbReference type="ARBA" id="ARBA00022729"/>
    </source>
</evidence>
<dbReference type="GO" id="GO:0000302">
    <property type="term" value="P:response to reactive oxygen species"/>
    <property type="evidence" value="ECO:0007669"/>
    <property type="project" value="TreeGrafter"/>
</dbReference>
<dbReference type="SUPFAM" id="SSF48113">
    <property type="entry name" value="Heme-dependent peroxidases"/>
    <property type="match status" value="1"/>
</dbReference>
<evidence type="ECO:0000313" key="17">
    <source>
        <dbReference type="EMBL" id="ETW82129.1"/>
    </source>
</evidence>
<feature type="binding site" evidence="11">
    <location>
        <position position="72"/>
    </location>
    <ligand>
        <name>Ca(2+)</name>
        <dbReference type="ChEBI" id="CHEBI:29108"/>
        <label>1</label>
    </ligand>
</feature>
<dbReference type="HOGENOM" id="CLU_041038_0_1_1"/>
<evidence type="ECO:0000256" key="10">
    <source>
        <dbReference type="PIRSR" id="PIRSR601621-1"/>
    </source>
</evidence>
<dbReference type="InterPro" id="IPR019793">
    <property type="entry name" value="Peroxidases_heam-ligand_BS"/>
</dbReference>
<dbReference type="Proteomes" id="UP000030671">
    <property type="component" value="Unassembled WGS sequence"/>
</dbReference>
<keyword evidence="18" id="KW-1185">Reference proteome</keyword>
<evidence type="ECO:0000256" key="14">
    <source>
        <dbReference type="RuleBase" id="RU363051"/>
    </source>
</evidence>
<dbReference type="Gene3D" id="1.10.420.10">
    <property type="entry name" value="Peroxidase, domain 2"/>
    <property type="match status" value="1"/>
</dbReference>
<dbReference type="Pfam" id="PF00141">
    <property type="entry name" value="peroxidase"/>
    <property type="match status" value="1"/>
</dbReference>
<dbReference type="KEGG" id="hir:HETIRDRAFT_181263"/>
<dbReference type="PRINTS" id="PR00462">
    <property type="entry name" value="LIGNINASE"/>
</dbReference>
<comment type="similarity">
    <text evidence="1 14">Belongs to the peroxidase family. Ligninase subfamily.</text>
</comment>
<dbReference type="InterPro" id="IPR010255">
    <property type="entry name" value="Haem_peroxidase_sf"/>
</dbReference>
<dbReference type="RefSeq" id="XP_009546687.1">
    <property type="nucleotide sequence ID" value="XM_009548392.1"/>
</dbReference>
<evidence type="ECO:0000256" key="15">
    <source>
        <dbReference type="SAM" id="MobiDB-lite"/>
    </source>
</evidence>
<dbReference type="GO" id="GO:0034599">
    <property type="term" value="P:cellular response to oxidative stress"/>
    <property type="evidence" value="ECO:0007669"/>
    <property type="project" value="InterPro"/>
</dbReference>
<evidence type="ECO:0000256" key="13">
    <source>
        <dbReference type="PIRSR" id="PIRSR601621-4"/>
    </source>
</evidence>
<dbReference type="Gene3D" id="1.10.520.10">
    <property type="match status" value="1"/>
</dbReference>
<keyword evidence="5 14" id="KW-0732">Signal</keyword>
<protein>
    <recommendedName>
        <fullName evidence="14">Peroxidase</fullName>
        <ecNumber evidence="14">1.11.1.-</ecNumber>
    </recommendedName>
</protein>
<dbReference type="SMR" id="W4K8Q0"/>
<dbReference type="EMBL" id="KI925458">
    <property type="protein sequence ID" value="ETW82129.1"/>
    <property type="molecule type" value="Genomic_DNA"/>
</dbReference>
<keyword evidence="2 14" id="KW-0575">Peroxidase</keyword>
<reference evidence="17 18" key="1">
    <citation type="journal article" date="2012" name="New Phytol.">
        <title>Insight into trade-off between wood decay and parasitism from the genome of a fungal forest pathogen.</title>
        <authorList>
            <person name="Olson A."/>
            <person name="Aerts A."/>
            <person name="Asiegbu F."/>
            <person name="Belbahri L."/>
            <person name="Bouzid O."/>
            <person name="Broberg A."/>
            <person name="Canback B."/>
            <person name="Coutinho P.M."/>
            <person name="Cullen D."/>
            <person name="Dalman K."/>
            <person name="Deflorio G."/>
            <person name="van Diepen L.T."/>
            <person name="Dunand C."/>
            <person name="Duplessis S."/>
            <person name="Durling M."/>
            <person name="Gonthier P."/>
            <person name="Grimwood J."/>
            <person name="Fossdal C.G."/>
            <person name="Hansson D."/>
            <person name="Henrissat B."/>
            <person name="Hietala A."/>
            <person name="Himmelstrand K."/>
            <person name="Hoffmeister D."/>
            <person name="Hogberg N."/>
            <person name="James T.Y."/>
            <person name="Karlsson M."/>
            <person name="Kohler A."/>
            <person name="Kues U."/>
            <person name="Lee Y.H."/>
            <person name="Lin Y.C."/>
            <person name="Lind M."/>
            <person name="Lindquist E."/>
            <person name="Lombard V."/>
            <person name="Lucas S."/>
            <person name="Lunden K."/>
            <person name="Morin E."/>
            <person name="Murat C."/>
            <person name="Park J."/>
            <person name="Raffaello T."/>
            <person name="Rouze P."/>
            <person name="Salamov A."/>
            <person name="Schmutz J."/>
            <person name="Solheim H."/>
            <person name="Stahlberg J."/>
            <person name="Velez H."/>
            <person name="de Vries R.P."/>
            <person name="Wiebenga A."/>
            <person name="Woodward S."/>
            <person name="Yakovlev I."/>
            <person name="Garbelotto M."/>
            <person name="Martin F."/>
            <person name="Grigoriev I.V."/>
            <person name="Stenlid J."/>
        </authorList>
    </citation>
    <scope>NUCLEOTIDE SEQUENCE [LARGE SCALE GENOMIC DNA]</scope>
    <source>
        <strain evidence="17 18">TC 32-1</strain>
    </source>
</reference>
<evidence type="ECO:0000256" key="2">
    <source>
        <dbReference type="ARBA" id="ARBA00022559"/>
    </source>
</evidence>
<dbReference type="PROSITE" id="PS50873">
    <property type="entry name" value="PEROXIDASE_4"/>
    <property type="match status" value="1"/>
</dbReference>
<dbReference type="GO" id="GO:0020037">
    <property type="term" value="F:heme binding"/>
    <property type="evidence" value="ECO:0007669"/>
    <property type="project" value="UniProtKB-UniRule"/>
</dbReference>
<feature type="disulfide bond" evidence="13">
    <location>
        <begin position="58"/>
        <end position="140"/>
    </location>
</feature>
<keyword evidence="9" id="KW-0325">Glycoprotein</keyword>
<dbReference type="InParanoid" id="W4K8Q0"/>
<dbReference type="CDD" id="cd00692">
    <property type="entry name" value="ligninase"/>
    <property type="match status" value="1"/>
</dbReference>
<evidence type="ECO:0000256" key="3">
    <source>
        <dbReference type="ARBA" id="ARBA00022617"/>
    </source>
</evidence>
<dbReference type="InterPro" id="IPR044831">
    <property type="entry name" value="Ccp1-like"/>
</dbReference>
<dbReference type="InterPro" id="IPR002016">
    <property type="entry name" value="Haem_peroxidase"/>
</dbReference>
<feature type="binding site" evidence="11">
    <location>
        <position position="196"/>
    </location>
    <ligand>
        <name>Ca(2+)</name>
        <dbReference type="ChEBI" id="CHEBI:29108"/>
        <label>2</label>
    </ligand>
</feature>
<evidence type="ECO:0000256" key="8">
    <source>
        <dbReference type="ARBA" id="ARBA00023157"/>
    </source>
</evidence>
<evidence type="ECO:0000259" key="16">
    <source>
        <dbReference type="PROSITE" id="PS50873"/>
    </source>
</evidence>
<dbReference type="InterPro" id="IPR019794">
    <property type="entry name" value="Peroxidases_AS"/>
</dbReference>
<accession>W4K8Q0</accession>
<keyword evidence="6 14" id="KW-0560">Oxidoreductase</keyword>
<keyword evidence="7 11" id="KW-0408">Iron</keyword>
<evidence type="ECO:0000256" key="4">
    <source>
        <dbReference type="ARBA" id="ARBA00022723"/>
    </source>
</evidence>
<dbReference type="InterPro" id="IPR024589">
    <property type="entry name" value="Ligninase_C"/>
</dbReference>
<dbReference type="PANTHER" id="PTHR31356">
    <property type="entry name" value="THYLAKOID LUMENAL 29 KDA PROTEIN, CHLOROPLASTIC-RELATED"/>
    <property type="match status" value="1"/>
</dbReference>
<dbReference type="PROSITE" id="PS00436">
    <property type="entry name" value="PEROXIDASE_2"/>
    <property type="match status" value="1"/>
</dbReference>
<evidence type="ECO:0000256" key="7">
    <source>
        <dbReference type="ARBA" id="ARBA00023004"/>
    </source>
</evidence>
<feature type="binding site" evidence="11">
    <location>
        <position position="213"/>
    </location>
    <ligand>
        <name>Ca(2+)</name>
        <dbReference type="ChEBI" id="CHEBI:29108"/>
        <label>2</label>
    </ligand>
</feature>
<dbReference type="PANTHER" id="PTHR31356:SF66">
    <property type="entry name" value="CATALASE-PEROXIDASE"/>
    <property type="match status" value="1"/>
</dbReference>
<evidence type="ECO:0000313" key="18">
    <source>
        <dbReference type="Proteomes" id="UP000030671"/>
    </source>
</evidence>
<feature type="region of interest" description="Disordered" evidence="15">
    <location>
        <begin position="337"/>
        <end position="357"/>
    </location>
</feature>
<dbReference type="GeneID" id="20668604"/>
<feature type="site" description="Transition state stabilizer" evidence="12">
    <location>
        <position position="67"/>
    </location>
</feature>
<dbReference type="PROSITE" id="PS00435">
    <property type="entry name" value="PEROXIDASE_1"/>
    <property type="match status" value="1"/>
</dbReference>
<dbReference type="GO" id="GO:0042744">
    <property type="term" value="P:hydrogen peroxide catabolic process"/>
    <property type="evidence" value="ECO:0007669"/>
    <property type="project" value="TreeGrafter"/>
</dbReference>
<feature type="disulfide bond" evidence="13">
    <location>
        <begin position="268"/>
        <end position="333"/>
    </location>
</feature>
<feature type="binding site" evidence="11">
    <location>
        <position position="215"/>
    </location>
    <ligand>
        <name>Ca(2+)</name>
        <dbReference type="ChEBI" id="CHEBI:29108"/>
        <label>2</label>
    </ligand>
</feature>
<sequence length="357" mass="38185">MALKIVAILVAFVGVAHGAVTRRVTCPDGVNTATNEVCCPLFTIREDIQKHLFDGGECGEEVHESLRLTFHDAIGYSNTRNVGSGGADGSIVVFSEREMTYAANNGIEDIIESQKPFIAKHNISAGDFVQFAGAVGVSNCPGAPRLEFMFGRPDPVAPADDLTVPEPFHSVDQILARFDDAGFNPDEVVALLASHSVAGADNVDETIPGTPFDSTPSSFDTQFFIETQLHGTQWPGVGNNKGEVQSPMGGEMRLQSDAALARDPRTACAWQDLAAQQSKMMAAFRDAMAKMAILGQDRSQLVDCSEVIPDPQPVKNRPHYPAGFDINDIEQMCDAQPYPALATDPGPKTAVSPVPPS</sequence>
<dbReference type="Pfam" id="PF11895">
    <property type="entry name" value="Peroxidase_ext"/>
    <property type="match status" value="1"/>
</dbReference>
<dbReference type="PRINTS" id="PR00458">
    <property type="entry name" value="PEROXIDASE"/>
</dbReference>
<feature type="disulfide bond" evidence="13">
    <location>
        <begin position="26"/>
        <end position="39"/>
    </location>
</feature>
<proteinExistence type="inferred from homology"/>
<feature type="binding site" evidence="11">
    <location>
        <position position="88"/>
    </location>
    <ligand>
        <name>Ca(2+)</name>
        <dbReference type="ChEBI" id="CHEBI:29108"/>
        <label>1</label>
    </ligand>
</feature>
<evidence type="ECO:0000256" key="9">
    <source>
        <dbReference type="ARBA" id="ARBA00023180"/>
    </source>
</evidence>
<dbReference type="eggNOG" id="ENOG502QT8W">
    <property type="taxonomic scope" value="Eukaryota"/>
</dbReference>
<evidence type="ECO:0000256" key="1">
    <source>
        <dbReference type="ARBA" id="ARBA00006089"/>
    </source>
</evidence>
<keyword evidence="3 11" id="KW-0349">Heme</keyword>
<evidence type="ECO:0000256" key="11">
    <source>
        <dbReference type="PIRSR" id="PIRSR601621-2"/>
    </source>
</evidence>
<feature type="binding site" evidence="11">
    <location>
        <position position="86"/>
    </location>
    <ligand>
        <name>Ca(2+)</name>
        <dbReference type="ChEBI" id="CHEBI:29108"/>
        <label>1</label>
    </ligand>
</feature>
<feature type="signal peptide" evidence="14">
    <location>
        <begin position="1"/>
        <end position="18"/>
    </location>
</feature>
<dbReference type="InterPro" id="IPR001621">
    <property type="entry name" value="Ligninase"/>
</dbReference>
<feature type="domain" description="Plant heme peroxidase family profile" evidence="16">
    <location>
        <begin position="66"/>
        <end position="308"/>
    </location>
</feature>
<dbReference type="EC" id="1.11.1.-" evidence="14"/>
<evidence type="ECO:0000256" key="6">
    <source>
        <dbReference type="ARBA" id="ARBA00023002"/>
    </source>
</evidence>
<keyword evidence="4 11" id="KW-0479">Metal-binding</keyword>
<keyword evidence="11 14" id="KW-0106">Calcium</keyword>
<feature type="binding site" evidence="11">
    <location>
        <position position="220"/>
    </location>
    <ligand>
        <name>Ca(2+)</name>
        <dbReference type="ChEBI" id="CHEBI:29108"/>
        <label>2</label>
    </ligand>
</feature>
<feature type="binding site" description="axial binding residue" evidence="11">
    <location>
        <position position="195"/>
    </location>
    <ligand>
        <name>heme b</name>
        <dbReference type="ChEBI" id="CHEBI:60344"/>
    </ligand>
    <ligandPart>
        <name>Fe</name>
        <dbReference type="ChEBI" id="CHEBI:18248"/>
    </ligandPart>
</feature>
<feature type="disulfide bond" evidence="13">
    <location>
        <begin position="38"/>
        <end position="304"/>
    </location>
</feature>
<name>W4K8Q0_HETIT</name>
<dbReference type="GO" id="GO:0004601">
    <property type="term" value="F:peroxidase activity"/>
    <property type="evidence" value="ECO:0007669"/>
    <property type="project" value="UniProtKB-KW"/>
</dbReference>
<feature type="active site" description="Proton acceptor" evidence="10">
    <location>
        <position position="71"/>
    </location>
</feature>
<feature type="binding site" evidence="11">
    <location>
        <position position="90"/>
    </location>
    <ligand>
        <name>Ca(2+)</name>
        <dbReference type="ChEBI" id="CHEBI:29108"/>
        <label>1</label>
    </ligand>
</feature>
<evidence type="ECO:0000256" key="12">
    <source>
        <dbReference type="PIRSR" id="PIRSR601621-3"/>
    </source>
</evidence>
<comment type="cofactor">
    <cofactor evidence="11">
        <name>heme b</name>
        <dbReference type="ChEBI" id="CHEBI:60344"/>
    </cofactor>
    <text evidence="11">Binds 1 heme b (iron(II)-protoporphyrin IX) group per subunit.</text>
</comment>